<proteinExistence type="inferred from homology"/>
<gene>
    <name evidence="5" type="ORF">ANN_23394</name>
</gene>
<dbReference type="PANTHER" id="PTHR48043">
    <property type="entry name" value="EG:EG0003.4 PROTEIN-RELATED"/>
    <property type="match status" value="1"/>
</dbReference>
<keyword evidence="4" id="KW-1133">Transmembrane helix</keyword>
<dbReference type="InterPro" id="IPR050271">
    <property type="entry name" value="UDP-glycosyltransferase"/>
</dbReference>
<evidence type="ECO:0000313" key="6">
    <source>
        <dbReference type="Proteomes" id="UP001148838"/>
    </source>
</evidence>
<accession>A0ABQ8SLE3</accession>
<protein>
    <recommendedName>
        <fullName evidence="7">UDP-glucuronosyltransferase</fullName>
    </recommendedName>
</protein>
<sequence length="190" mass="21642">NTCKHCIILCTDFVSGHPNTRVFITHGGLMGTQEAIYTGVPMVGIPLFSDQRLNIENYVTKGIAVKLEYDDITKDNVLEALKTILDNPSYKENAERISRIFKDRPQSALDTAIFWTEYVIRHKGAPHLRSAAVDLSWYQYLLIDVIFFLLLVTVCVLFIIYFIARKIALLFFAKRPLPSANGIMKKQKSE</sequence>
<reference evidence="5 6" key="1">
    <citation type="journal article" date="2022" name="Allergy">
        <title>Genome assembly and annotation of Periplaneta americana reveal a comprehensive cockroach allergen profile.</title>
        <authorList>
            <person name="Wang L."/>
            <person name="Xiong Q."/>
            <person name="Saelim N."/>
            <person name="Wang L."/>
            <person name="Nong W."/>
            <person name="Wan A.T."/>
            <person name="Shi M."/>
            <person name="Liu X."/>
            <person name="Cao Q."/>
            <person name="Hui J.H.L."/>
            <person name="Sookrung N."/>
            <person name="Leung T.F."/>
            <person name="Tungtrongchitr A."/>
            <person name="Tsui S.K.W."/>
        </authorList>
    </citation>
    <scope>NUCLEOTIDE SEQUENCE [LARGE SCALE GENOMIC DNA]</scope>
    <source>
        <strain evidence="5">PWHHKU_190912</strain>
    </source>
</reference>
<dbReference type="Proteomes" id="UP001148838">
    <property type="component" value="Unassembled WGS sequence"/>
</dbReference>
<dbReference type="EMBL" id="JAJSOF020000025">
    <property type="protein sequence ID" value="KAJ4434823.1"/>
    <property type="molecule type" value="Genomic_DNA"/>
</dbReference>
<keyword evidence="6" id="KW-1185">Reference proteome</keyword>
<dbReference type="InterPro" id="IPR002213">
    <property type="entry name" value="UDP_glucos_trans"/>
</dbReference>
<feature type="non-terminal residue" evidence="5">
    <location>
        <position position="1"/>
    </location>
</feature>
<feature type="transmembrane region" description="Helical" evidence="4">
    <location>
        <begin position="137"/>
        <end position="164"/>
    </location>
</feature>
<evidence type="ECO:0008006" key="7">
    <source>
        <dbReference type="Google" id="ProtNLM"/>
    </source>
</evidence>
<dbReference type="Pfam" id="PF00201">
    <property type="entry name" value="UDPGT"/>
    <property type="match status" value="1"/>
</dbReference>
<keyword evidence="3" id="KW-0808">Transferase</keyword>
<keyword evidence="4" id="KW-0812">Transmembrane</keyword>
<evidence type="ECO:0000313" key="5">
    <source>
        <dbReference type="EMBL" id="KAJ4434823.1"/>
    </source>
</evidence>
<keyword evidence="2" id="KW-0328">Glycosyltransferase</keyword>
<organism evidence="5 6">
    <name type="scientific">Periplaneta americana</name>
    <name type="common">American cockroach</name>
    <name type="synonym">Blatta americana</name>
    <dbReference type="NCBI Taxonomy" id="6978"/>
    <lineage>
        <taxon>Eukaryota</taxon>
        <taxon>Metazoa</taxon>
        <taxon>Ecdysozoa</taxon>
        <taxon>Arthropoda</taxon>
        <taxon>Hexapoda</taxon>
        <taxon>Insecta</taxon>
        <taxon>Pterygota</taxon>
        <taxon>Neoptera</taxon>
        <taxon>Polyneoptera</taxon>
        <taxon>Dictyoptera</taxon>
        <taxon>Blattodea</taxon>
        <taxon>Blattoidea</taxon>
        <taxon>Blattidae</taxon>
        <taxon>Blattinae</taxon>
        <taxon>Periplaneta</taxon>
    </lineage>
</organism>
<evidence type="ECO:0000256" key="1">
    <source>
        <dbReference type="ARBA" id="ARBA00009995"/>
    </source>
</evidence>
<evidence type="ECO:0000256" key="3">
    <source>
        <dbReference type="ARBA" id="ARBA00022679"/>
    </source>
</evidence>
<comment type="caution">
    <text evidence="5">The sequence shown here is derived from an EMBL/GenBank/DDBJ whole genome shotgun (WGS) entry which is preliminary data.</text>
</comment>
<keyword evidence="4" id="KW-0472">Membrane</keyword>
<dbReference type="Gene3D" id="3.40.50.2000">
    <property type="entry name" value="Glycogen Phosphorylase B"/>
    <property type="match status" value="1"/>
</dbReference>
<dbReference type="PANTHER" id="PTHR48043:SF145">
    <property type="entry name" value="FI06409P-RELATED"/>
    <property type="match status" value="1"/>
</dbReference>
<comment type="similarity">
    <text evidence="1">Belongs to the UDP-glycosyltransferase family.</text>
</comment>
<evidence type="ECO:0000256" key="4">
    <source>
        <dbReference type="SAM" id="Phobius"/>
    </source>
</evidence>
<dbReference type="CDD" id="cd03784">
    <property type="entry name" value="GT1_Gtf-like"/>
    <property type="match status" value="1"/>
</dbReference>
<evidence type="ECO:0000256" key="2">
    <source>
        <dbReference type="ARBA" id="ARBA00022676"/>
    </source>
</evidence>
<dbReference type="SUPFAM" id="SSF53756">
    <property type="entry name" value="UDP-Glycosyltransferase/glycogen phosphorylase"/>
    <property type="match status" value="1"/>
</dbReference>
<name>A0ABQ8SLE3_PERAM</name>